<keyword evidence="4" id="KW-0460">Magnesium</keyword>
<dbReference type="OrthoDB" id="3785877at2"/>
<evidence type="ECO:0000313" key="7">
    <source>
        <dbReference type="Proteomes" id="UP000280819"/>
    </source>
</evidence>
<accession>A0A3P1T7K1</accession>
<dbReference type="Proteomes" id="UP000280819">
    <property type="component" value="Unassembled WGS sequence"/>
</dbReference>
<dbReference type="Pfam" id="PF01850">
    <property type="entry name" value="PIN"/>
    <property type="match status" value="1"/>
</dbReference>
<evidence type="ECO:0000259" key="5">
    <source>
        <dbReference type="Pfam" id="PF01850"/>
    </source>
</evidence>
<comment type="caution">
    <text evidence="6">The sequence shown here is derived from an EMBL/GenBank/DDBJ whole genome shotgun (WGS) entry which is preliminary data.</text>
</comment>
<evidence type="ECO:0000256" key="3">
    <source>
        <dbReference type="ARBA" id="ARBA00022801"/>
    </source>
</evidence>
<dbReference type="GO" id="GO:0016787">
    <property type="term" value="F:hydrolase activity"/>
    <property type="evidence" value="ECO:0007669"/>
    <property type="project" value="UniProtKB-KW"/>
</dbReference>
<dbReference type="SUPFAM" id="SSF88723">
    <property type="entry name" value="PIN domain-like"/>
    <property type="match status" value="1"/>
</dbReference>
<gene>
    <name evidence="6" type="ORF">EII34_10135</name>
</gene>
<evidence type="ECO:0000256" key="2">
    <source>
        <dbReference type="ARBA" id="ARBA00022723"/>
    </source>
</evidence>
<dbReference type="AlphaFoldDB" id="A0A3P1T7K1"/>
<dbReference type="Gene3D" id="3.40.50.1010">
    <property type="entry name" value="5'-nuclease"/>
    <property type="match status" value="1"/>
</dbReference>
<dbReference type="InterPro" id="IPR002716">
    <property type="entry name" value="PIN_dom"/>
</dbReference>
<evidence type="ECO:0000313" key="6">
    <source>
        <dbReference type="EMBL" id="RRD04413.1"/>
    </source>
</evidence>
<feature type="domain" description="PIN" evidence="5">
    <location>
        <begin position="8"/>
        <end position="113"/>
    </location>
</feature>
<dbReference type="InterPro" id="IPR029060">
    <property type="entry name" value="PIN-like_dom_sf"/>
</dbReference>
<proteinExistence type="predicted"/>
<dbReference type="EMBL" id="RQZG01000011">
    <property type="protein sequence ID" value="RRD04413.1"/>
    <property type="molecule type" value="Genomic_DNA"/>
</dbReference>
<dbReference type="RefSeq" id="WP_124845043.1">
    <property type="nucleotide sequence ID" value="NZ_RQZG01000011.1"/>
</dbReference>
<name>A0A3P1T7K1_9ACTN</name>
<dbReference type="GO" id="GO:0004518">
    <property type="term" value="F:nuclease activity"/>
    <property type="evidence" value="ECO:0007669"/>
    <property type="project" value="UniProtKB-KW"/>
</dbReference>
<keyword evidence="2" id="KW-0479">Metal-binding</keyword>
<keyword evidence="1" id="KW-0540">Nuclease</keyword>
<sequence>MSLVAGLVLDTGALLALERGDAKIRALLRRAVESRVPLAVPAGVVAQAWRGGPRQARVAALLGDPVVKVVSLDGVSARAVGVLCGRTGHADVVDVHVALHAREHGHAVVTSDPVDLSAVDPGLHLIVV</sequence>
<protein>
    <submittedName>
        <fullName evidence="6">PIN domain-containing protein</fullName>
    </submittedName>
</protein>
<evidence type="ECO:0000256" key="4">
    <source>
        <dbReference type="ARBA" id="ARBA00022842"/>
    </source>
</evidence>
<organism evidence="6 7">
    <name type="scientific">Arachnia propionica</name>
    <dbReference type="NCBI Taxonomy" id="1750"/>
    <lineage>
        <taxon>Bacteria</taxon>
        <taxon>Bacillati</taxon>
        <taxon>Actinomycetota</taxon>
        <taxon>Actinomycetes</taxon>
        <taxon>Propionibacteriales</taxon>
        <taxon>Propionibacteriaceae</taxon>
        <taxon>Arachnia</taxon>
    </lineage>
</organism>
<evidence type="ECO:0000256" key="1">
    <source>
        <dbReference type="ARBA" id="ARBA00022722"/>
    </source>
</evidence>
<dbReference type="GO" id="GO:0046872">
    <property type="term" value="F:metal ion binding"/>
    <property type="evidence" value="ECO:0007669"/>
    <property type="project" value="UniProtKB-KW"/>
</dbReference>
<reference evidence="6 7" key="1">
    <citation type="submission" date="2018-11" db="EMBL/GenBank/DDBJ databases">
        <title>Genomes From Bacteria Associated with the Canine Oral Cavity: a Test Case for Automated Genome-Based Taxonomic Assignment.</title>
        <authorList>
            <person name="Coil D.A."/>
            <person name="Jospin G."/>
            <person name="Darling A.E."/>
            <person name="Wallis C."/>
            <person name="Davis I.J."/>
            <person name="Harris S."/>
            <person name="Eisen J.A."/>
            <person name="Holcombe L.J."/>
            <person name="O'Flynn C."/>
        </authorList>
    </citation>
    <scope>NUCLEOTIDE SEQUENCE [LARGE SCALE GENOMIC DNA]</scope>
    <source>
        <strain evidence="6 7">OH887_COT-365</strain>
    </source>
</reference>
<keyword evidence="3" id="KW-0378">Hydrolase</keyword>